<feature type="non-terminal residue" evidence="6">
    <location>
        <position position="1331"/>
    </location>
</feature>
<dbReference type="PANTHER" id="PTHR43719">
    <property type="entry name" value="TWO-COMPONENT HISTIDINE KINASE"/>
    <property type="match status" value="1"/>
</dbReference>
<feature type="compositionally biased region" description="Basic and acidic residues" evidence="3">
    <location>
        <begin position="727"/>
        <end position="738"/>
    </location>
</feature>
<evidence type="ECO:0008006" key="8">
    <source>
        <dbReference type="Google" id="ProtNLM"/>
    </source>
</evidence>
<evidence type="ECO:0000256" key="1">
    <source>
        <dbReference type="ARBA" id="ARBA00022553"/>
    </source>
</evidence>
<feature type="compositionally biased region" description="Basic and acidic residues" evidence="3">
    <location>
        <begin position="551"/>
        <end position="571"/>
    </location>
</feature>
<evidence type="ECO:0000259" key="5">
    <source>
        <dbReference type="PROSITE" id="PS50110"/>
    </source>
</evidence>
<reference evidence="6 7" key="1">
    <citation type="submission" date="2018-05" db="EMBL/GenBank/DDBJ databases">
        <title>Draft genome sequence of Scytalidium lignicola DSM 105466, a ubiquitous saprotrophic fungus.</title>
        <authorList>
            <person name="Buettner E."/>
            <person name="Gebauer A.M."/>
            <person name="Hofrichter M."/>
            <person name="Liers C."/>
            <person name="Kellner H."/>
        </authorList>
    </citation>
    <scope>NUCLEOTIDE SEQUENCE [LARGE SCALE GENOMIC DNA]</scope>
    <source>
        <strain evidence="6 7">DSM 105466</strain>
    </source>
</reference>
<dbReference type="InterPro" id="IPR003661">
    <property type="entry name" value="HisK_dim/P_dom"/>
</dbReference>
<dbReference type="FunFam" id="1.10.287.130:FF:000023">
    <property type="entry name" value="Sensor histidine kinase/response regulator, putative"/>
    <property type="match status" value="1"/>
</dbReference>
<evidence type="ECO:0000259" key="4">
    <source>
        <dbReference type="PROSITE" id="PS50109"/>
    </source>
</evidence>
<dbReference type="InterPro" id="IPR001789">
    <property type="entry name" value="Sig_transdc_resp-reg_receiver"/>
</dbReference>
<feature type="non-terminal residue" evidence="6">
    <location>
        <position position="1"/>
    </location>
</feature>
<comment type="caution">
    <text evidence="6">The sequence shown here is derived from an EMBL/GenBank/DDBJ whole genome shotgun (WGS) entry which is preliminary data.</text>
</comment>
<feature type="domain" description="Histidine kinase" evidence="4">
    <location>
        <begin position="655"/>
        <end position="929"/>
    </location>
</feature>
<dbReference type="SUPFAM" id="SSF55874">
    <property type="entry name" value="ATPase domain of HSP90 chaperone/DNA topoisomerase II/histidine kinase"/>
    <property type="match status" value="1"/>
</dbReference>
<dbReference type="Pfam" id="PF00072">
    <property type="entry name" value="Response_reg"/>
    <property type="match status" value="1"/>
</dbReference>
<sequence length="1331" mass="147390">MAMDTPSGGSIPPVNHGFDDYITDLVRSRYYQPPDIAFHTRPLFHDPALTAFTQLGVIRLNAQRGVVNLTARNREWILSIVGKTRSVLDDGRSEDPDGNNWPTIGEKEMGLAQRNVELLCTKDSSGQVPPYLIVNDVRTDERYAGHPVIVNEPFVRFLAVFPLRTSSNIVIGTYMIVDDKPRDCTCPKDIDWLSNMAITVMEHLDSERVRRMQDRSERMIKAMGLFVEGKSTLREWWLSGGHRVQDSVVKNILKDGRTADDHADQLFGVQEPPNGFAVQGIQDLYERDANRRHSPVVATMNSKRPMPRGVSFHSSTSITDSTGEAKTSSEAWESNTDITTEDLQPPITPLPDAVMDSEPILSTPPDSAPDSAQGKRLQEALLTSDVKKAFARASNLIREAAVLEGCVYFDASIGSFGGGAQTSENAPPAFKLDGSSGGPSSSDDENRTPNIDALSGDDLNGTRPVEAVSRIDGHLQKEPEKCCNVLGFSTRTRSSVNSHEPSENMLSFPENLLRRFLKKYPHGKIMSFDKEGQFSSSDSDQVASSNANISSEKRNSIESHSSEKSKERRMSREAEFKAVQAAFPGARSVAFFPLWDSAKERWFAGAFTWSVAPYRVLCPLEDLTYMASFGNTVMAEAARLSNLAISQMKTDFISSISHELRSPLHGILGSVEFLQDTDMSTMQIDMVNTIHSCGKTLLDTINHVLDFSKVNKKVKHHKTKRRKRRSEKGSKDRLDRRGSVVQSLEDVEDLCTISEEVVDSVYAGTSMSKRYPHVRGPHKHSPSNGSVIVPEYPPVQVIMDIQWRPNWNFEVDAGAWRRILMNIVSNALKYTDSGFVRLELGVQNDLTSRHGEPQSNVTITLTDSGKGISKEFLKHHLYTPFMQEDSLTSGTGLGLSIVKQIIYDIGGTIQITSERGTGTEVRVSLPLKPLRPSRSSRVPENLSILTDIREKTTGKKACLVAFDLLPKLGEEPTGILSAEDQAIIHLKSSMQGLFHDWFGMEIITAPNLVALPEASVYVVVESRLPKEGSLIESILAFSQKRQVQNKEPSAMLILGGSNSCGESNFTTRNRLHVRFLQQPYGPHKLGAALQEVFCEKFAQTVSQLPIREQTYDLDSAKHIDPTLHFPSKKRVQISCAIECCSQVAVDSHAEGEVKSNGIANGITDPVQAVPNPAELDRELTPQPPNEPIVPTDKHQIRRALLVEDNEINLKLLVIYMKKLKIDHVTAMNGLEALNSYKNANGQFDIILMDISMPVMDGITSARNIRKLELDNNYPAAAIIALTGAASMSARQEAFSAGIDLFLTKPVPMKYLQDLLGNLRELGREALMEEGM</sequence>
<dbReference type="STRING" id="5539.A0A3E2HDQ2"/>
<dbReference type="InterPro" id="IPR004358">
    <property type="entry name" value="Sig_transdc_His_kin-like_C"/>
</dbReference>
<feature type="compositionally biased region" description="Polar residues" evidence="3">
    <location>
        <begin position="312"/>
        <end position="342"/>
    </location>
</feature>
<gene>
    <name evidence="6" type="ORF">B7463_g4830</name>
</gene>
<dbReference type="Pfam" id="PF02518">
    <property type="entry name" value="HATPase_c"/>
    <property type="match status" value="1"/>
</dbReference>
<dbReference type="Gene3D" id="3.40.50.2300">
    <property type="match status" value="1"/>
</dbReference>
<dbReference type="SUPFAM" id="SSF52172">
    <property type="entry name" value="CheY-like"/>
    <property type="match status" value="1"/>
</dbReference>
<dbReference type="PRINTS" id="PR00344">
    <property type="entry name" value="BCTRLSENSOR"/>
</dbReference>
<feature type="region of interest" description="Disordered" evidence="3">
    <location>
        <begin position="424"/>
        <end position="463"/>
    </location>
</feature>
<dbReference type="GO" id="GO:0000155">
    <property type="term" value="F:phosphorelay sensor kinase activity"/>
    <property type="evidence" value="ECO:0007669"/>
    <property type="project" value="InterPro"/>
</dbReference>
<dbReference type="PROSITE" id="PS50109">
    <property type="entry name" value="HIS_KIN"/>
    <property type="match status" value="1"/>
</dbReference>
<dbReference type="InterPro" id="IPR003594">
    <property type="entry name" value="HATPase_dom"/>
</dbReference>
<dbReference type="EMBL" id="NCSJ02000074">
    <property type="protein sequence ID" value="RFU31539.1"/>
    <property type="molecule type" value="Genomic_DNA"/>
</dbReference>
<dbReference type="CDD" id="cd00082">
    <property type="entry name" value="HisKA"/>
    <property type="match status" value="1"/>
</dbReference>
<dbReference type="InterPro" id="IPR036890">
    <property type="entry name" value="HATPase_C_sf"/>
</dbReference>
<keyword evidence="1 2" id="KW-0597">Phosphoprotein</keyword>
<feature type="region of interest" description="Disordered" evidence="3">
    <location>
        <begin position="712"/>
        <end position="738"/>
    </location>
</feature>
<proteinExistence type="predicted"/>
<feature type="region of interest" description="Disordered" evidence="3">
    <location>
        <begin position="530"/>
        <end position="571"/>
    </location>
</feature>
<dbReference type="SMART" id="SM00387">
    <property type="entry name" value="HATPase_c"/>
    <property type="match status" value="1"/>
</dbReference>
<accession>A0A3E2HDQ2</accession>
<feature type="region of interest" description="Disordered" evidence="3">
    <location>
        <begin position="300"/>
        <end position="376"/>
    </location>
</feature>
<dbReference type="Pfam" id="PF00512">
    <property type="entry name" value="HisKA"/>
    <property type="match status" value="1"/>
</dbReference>
<dbReference type="Proteomes" id="UP000258309">
    <property type="component" value="Unassembled WGS sequence"/>
</dbReference>
<dbReference type="OMA" id="KYQHIVA"/>
<evidence type="ECO:0000313" key="7">
    <source>
        <dbReference type="Proteomes" id="UP000258309"/>
    </source>
</evidence>
<dbReference type="InterPro" id="IPR050956">
    <property type="entry name" value="2C_system_His_kinase"/>
</dbReference>
<dbReference type="InterPro" id="IPR005467">
    <property type="entry name" value="His_kinase_dom"/>
</dbReference>
<dbReference type="InterPro" id="IPR011006">
    <property type="entry name" value="CheY-like_superfamily"/>
</dbReference>
<dbReference type="SUPFAM" id="SSF47384">
    <property type="entry name" value="Homodimeric domain of signal transducing histidine kinase"/>
    <property type="match status" value="1"/>
</dbReference>
<evidence type="ECO:0000313" key="6">
    <source>
        <dbReference type="EMBL" id="RFU31539.1"/>
    </source>
</evidence>
<evidence type="ECO:0000256" key="2">
    <source>
        <dbReference type="PROSITE-ProRule" id="PRU00169"/>
    </source>
</evidence>
<dbReference type="InterPro" id="IPR036097">
    <property type="entry name" value="HisK_dim/P_sf"/>
</dbReference>
<dbReference type="SUPFAM" id="SSF55781">
    <property type="entry name" value="GAF domain-like"/>
    <property type="match status" value="1"/>
</dbReference>
<name>A0A3E2HDQ2_SCYLI</name>
<dbReference type="Gene3D" id="1.10.287.130">
    <property type="match status" value="1"/>
</dbReference>
<organism evidence="6 7">
    <name type="scientific">Scytalidium lignicola</name>
    <name type="common">Hyphomycete</name>
    <dbReference type="NCBI Taxonomy" id="5539"/>
    <lineage>
        <taxon>Eukaryota</taxon>
        <taxon>Fungi</taxon>
        <taxon>Dikarya</taxon>
        <taxon>Ascomycota</taxon>
        <taxon>Pezizomycotina</taxon>
        <taxon>Leotiomycetes</taxon>
        <taxon>Leotiomycetes incertae sedis</taxon>
        <taxon>Scytalidium</taxon>
    </lineage>
</organism>
<dbReference type="Gene3D" id="3.30.565.10">
    <property type="entry name" value="Histidine kinase-like ATPase, C-terminal domain"/>
    <property type="match status" value="1"/>
</dbReference>
<dbReference type="CDD" id="cd17546">
    <property type="entry name" value="REC_hyHK_CKI1_RcsC-like"/>
    <property type="match status" value="1"/>
</dbReference>
<dbReference type="SMART" id="SM00388">
    <property type="entry name" value="HisKA"/>
    <property type="match status" value="1"/>
</dbReference>
<keyword evidence="7" id="KW-1185">Reference proteome</keyword>
<dbReference type="OrthoDB" id="303614at2759"/>
<feature type="domain" description="Response regulatory" evidence="5">
    <location>
        <begin position="1198"/>
        <end position="1319"/>
    </location>
</feature>
<feature type="compositionally biased region" description="Low complexity" evidence="3">
    <location>
        <begin position="535"/>
        <end position="548"/>
    </location>
</feature>
<feature type="modified residue" description="4-aspartylphosphate" evidence="2">
    <location>
        <position position="1249"/>
    </location>
</feature>
<protein>
    <recommendedName>
        <fullName evidence="8">Histidine kinase</fullName>
    </recommendedName>
</protein>
<dbReference type="SMART" id="SM00448">
    <property type="entry name" value="REC"/>
    <property type="match status" value="1"/>
</dbReference>
<dbReference type="PROSITE" id="PS50110">
    <property type="entry name" value="RESPONSE_REGULATORY"/>
    <property type="match status" value="1"/>
</dbReference>
<evidence type="ECO:0000256" key="3">
    <source>
        <dbReference type="SAM" id="MobiDB-lite"/>
    </source>
</evidence>
<feature type="compositionally biased region" description="Basic residues" evidence="3">
    <location>
        <begin position="712"/>
        <end position="726"/>
    </location>
</feature>
<dbReference type="PANTHER" id="PTHR43719:SF69">
    <property type="entry name" value="HISTIDINE KINASE G7"/>
    <property type="match status" value="1"/>
</dbReference>